<evidence type="ECO:0000259" key="2">
    <source>
        <dbReference type="Pfam" id="PF02801"/>
    </source>
</evidence>
<dbReference type="InterPro" id="IPR015793">
    <property type="entry name" value="Pyrv_Knase_brl"/>
</dbReference>
<dbReference type="EMBL" id="CAJNDS010001472">
    <property type="protein sequence ID" value="CAE7261458.1"/>
    <property type="molecule type" value="Genomic_DNA"/>
</dbReference>
<dbReference type="OrthoDB" id="408743at2759"/>
<evidence type="ECO:0000259" key="1">
    <source>
        <dbReference type="Pfam" id="PF00224"/>
    </source>
</evidence>
<dbReference type="InterPro" id="IPR040442">
    <property type="entry name" value="Pyrv_kinase-like_dom_sf"/>
</dbReference>
<accession>A0A812MF65</accession>
<dbReference type="InterPro" id="IPR016039">
    <property type="entry name" value="Thiolase-like"/>
</dbReference>
<dbReference type="GO" id="GO:0000287">
    <property type="term" value="F:magnesium ion binding"/>
    <property type="evidence" value="ECO:0007669"/>
    <property type="project" value="InterPro"/>
</dbReference>
<feature type="domain" description="Pyruvate kinase barrel" evidence="1">
    <location>
        <begin position="3"/>
        <end position="54"/>
    </location>
</feature>
<gene>
    <name evidence="3" type="primary">pyk</name>
    <name evidence="3" type="ORF">SNAT2548_LOCUS13689</name>
</gene>
<reference evidence="3" key="1">
    <citation type="submission" date="2021-02" db="EMBL/GenBank/DDBJ databases">
        <authorList>
            <person name="Dougan E. K."/>
            <person name="Rhodes N."/>
            <person name="Thang M."/>
            <person name="Chan C."/>
        </authorList>
    </citation>
    <scope>NUCLEOTIDE SEQUENCE</scope>
</reference>
<dbReference type="GO" id="GO:0030955">
    <property type="term" value="F:potassium ion binding"/>
    <property type="evidence" value="ECO:0007669"/>
    <property type="project" value="InterPro"/>
</dbReference>
<dbReference type="InterPro" id="IPR015813">
    <property type="entry name" value="Pyrv/PenolPyrv_kinase-like_dom"/>
</dbReference>
<dbReference type="Pfam" id="PF00224">
    <property type="entry name" value="PK"/>
    <property type="match status" value="1"/>
</dbReference>
<dbReference type="InterPro" id="IPR014031">
    <property type="entry name" value="Ketoacyl_synth_C"/>
</dbReference>
<dbReference type="Gene3D" id="3.20.20.60">
    <property type="entry name" value="Phosphoenolpyruvate-binding domains"/>
    <property type="match status" value="1"/>
</dbReference>
<name>A0A812MF65_9DINO</name>
<dbReference type="Proteomes" id="UP000604046">
    <property type="component" value="Unassembled WGS sequence"/>
</dbReference>
<keyword evidence="4" id="KW-1185">Reference proteome</keyword>
<feature type="domain" description="Beta-ketoacyl synthase C-terminal" evidence="2">
    <location>
        <begin position="194"/>
        <end position="266"/>
    </location>
</feature>
<dbReference type="SUPFAM" id="SSF51621">
    <property type="entry name" value="Phosphoenolpyruvate/pyruvate domain"/>
    <property type="match status" value="1"/>
</dbReference>
<evidence type="ECO:0000313" key="3">
    <source>
        <dbReference type="EMBL" id="CAE7261458.1"/>
    </source>
</evidence>
<dbReference type="GO" id="GO:0016746">
    <property type="term" value="F:acyltransferase activity"/>
    <property type="evidence" value="ECO:0007669"/>
    <property type="project" value="InterPro"/>
</dbReference>
<dbReference type="AlphaFoldDB" id="A0A812MF65"/>
<dbReference type="Pfam" id="PF02801">
    <property type="entry name" value="Ketoacyl-synt_C"/>
    <property type="match status" value="1"/>
</dbReference>
<organism evidence="3 4">
    <name type="scientific">Symbiodinium natans</name>
    <dbReference type="NCBI Taxonomy" id="878477"/>
    <lineage>
        <taxon>Eukaryota</taxon>
        <taxon>Sar</taxon>
        <taxon>Alveolata</taxon>
        <taxon>Dinophyceae</taxon>
        <taxon>Suessiales</taxon>
        <taxon>Symbiodiniaceae</taxon>
        <taxon>Symbiodinium</taxon>
    </lineage>
</organism>
<dbReference type="Gene3D" id="3.40.47.10">
    <property type="match status" value="1"/>
</dbReference>
<comment type="caution">
    <text evidence="3">The sequence shown here is derived from an EMBL/GenBank/DDBJ whole genome shotgun (WGS) entry which is preliminary data.</text>
</comment>
<sequence>MAKSLMVARGDLGVELELQRAPFAQKLLICKGAGLYVINATQMVGSLCFEPVAESDGEAEVLVADSAEILNDLDKDTLEHIYNNKVRISLSNLDTSFVGAPEGFRGQTANFTQALLEKSAETGELEAALKRTMETKDATDLDKLKGHLRDVLLDANESGPVSAVLEQISRLEEPQAASPGKGSSELERLKVHLMSTEKVEEEAAQKVLEEISEMEQLKQGSQINLVECHGTGTALDGPSETGALKAVLAHGRSMPVQPATVKTNIGSPTESICP</sequence>
<proteinExistence type="predicted"/>
<dbReference type="SUPFAM" id="SSF53901">
    <property type="entry name" value="Thiolase-like"/>
    <property type="match status" value="1"/>
</dbReference>
<protein>
    <submittedName>
        <fullName evidence="3">Pyk protein</fullName>
    </submittedName>
</protein>
<evidence type="ECO:0000313" key="4">
    <source>
        <dbReference type="Proteomes" id="UP000604046"/>
    </source>
</evidence>
<dbReference type="GO" id="GO:0004743">
    <property type="term" value="F:pyruvate kinase activity"/>
    <property type="evidence" value="ECO:0007669"/>
    <property type="project" value="InterPro"/>
</dbReference>